<reference evidence="4 5" key="1">
    <citation type="journal article" date="2015" name="Genome Announc.">
        <title>Expanding the biotechnology potential of lactobacilli through comparative genomics of 213 strains and associated genera.</title>
        <authorList>
            <person name="Sun Z."/>
            <person name="Harris H.M."/>
            <person name="McCann A."/>
            <person name="Guo C."/>
            <person name="Argimon S."/>
            <person name="Zhang W."/>
            <person name="Yang X."/>
            <person name="Jeffery I.B."/>
            <person name="Cooney J.C."/>
            <person name="Kagawa T.F."/>
            <person name="Liu W."/>
            <person name="Song Y."/>
            <person name="Salvetti E."/>
            <person name="Wrobel A."/>
            <person name="Rasinkangas P."/>
            <person name="Parkhill J."/>
            <person name="Rea M.C."/>
            <person name="O'Sullivan O."/>
            <person name="Ritari J."/>
            <person name="Douillard F.P."/>
            <person name="Paul Ross R."/>
            <person name="Yang R."/>
            <person name="Briner A.E."/>
            <person name="Felis G.E."/>
            <person name="de Vos W.M."/>
            <person name="Barrangou R."/>
            <person name="Klaenhammer T.R."/>
            <person name="Caufield P.W."/>
            <person name="Cui Y."/>
            <person name="Zhang H."/>
            <person name="O'Toole P.W."/>
        </authorList>
    </citation>
    <scope>NUCLEOTIDE SEQUENCE [LARGE SCALE GENOMIC DNA]</scope>
    <source>
        <strain evidence="4 5">DSM 14421</strain>
    </source>
</reference>
<evidence type="ECO:0000313" key="4">
    <source>
        <dbReference type="EMBL" id="KRL64437.1"/>
    </source>
</evidence>
<dbReference type="NCBIfam" id="TIGR00257">
    <property type="entry name" value="IMPACT_YIGZ"/>
    <property type="match status" value="1"/>
</dbReference>
<feature type="domain" description="Impact N-terminal" evidence="2">
    <location>
        <begin position="19"/>
        <end position="123"/>
    </location>
</feature>
<dbReference type="InterPro" id="IPR015269">
    <property type="entry name" value="UPF0029_Impact_C"/>
</dbReference>
<evidence type="ECO:0000256" key="1">
    <source>
        <dbReference type="ARBA" id="ARBA00007665"/>
    </source>
</evidence>
<proteinExistence type="inferred from homology"/>
<dbReference type="InterPro" id="IPR015796">
    <property type="entry name" value="Impact_YigZ-like"/>
</dbReference>
<dbReference type="RefSeq" id="WP_057865397.1">
    <property type="nucleotide sequence ID" value="NZ_AZEY01000090.1"/>
</dbReference>
<evidence type="ECO:0000259" key="2">
    <source>
        <dbReference type="Pfam" id="PF01205"/>
    </source>
</evidence>
<sequence length="224" mass="25150">MENLTLTIKANGVHEIDIKKSRFICTLARIKDEAQAKSIIQQVTKQNEKANHNCYAYVLGTTDQIQRESDNGEPSGTAGIPILEVLKMNELHNVLAVVTRYFGGIKLGAGGLIRAYSNATSTTIDAVGIVNLVTKKEIKLTIDYNQLDKLKYFLDTNTIPIESTDYTDKVKLIVPIEETQLAHFVQQLKNLLSDQFAYVEGENKIFEVPYSRAARQRKEKTEKS</sequence>
<dbReference type="GO" id="GO:0006446">
    <property type="term" value="P:regulation of translational initiation"/>
    <property type="evidence" value="ECO:0007669"/>
    <property type="project" value="TreeGrafter"/>
</dbReference>
<dbReference type="EMBL" id="AZEY01000090">
    <property type="protein sequence ID" value="KRL64437.1"/>
    <property type="molecule type" value="Genomic_DNA"/>
</dbReference>
<dbReference type="PATRIC" id="fig|1423739.3.peg.996"/>
<dbReference type="InterPro" id="IPR023582">
    <property type="entry name" value="Impact"/>
</dbReference>
<dbReference type="PANTHER" id="PTHR16301:SF20">
    <property type="entry name" value="IMPACT FAMILY MEMBER YIGZ"/>
    <property type="match status" value="1"/>
</dbReference>
<dbReference type="SUPFAM" id="SSF54211">
    <property type="entry name" value="Ribosomal protein S5 domain 2-like"/>
    <property type="match status" value="1"/>
</dbReference>
<feature type="domain" description="UPF0029" evidence="3">
    <location>
        <begin position="140"/>
        <end position="195"/>
    </location>
</feature>
<dbReference type="GO" id="GO:0005737">
    <property type="term" value="C:cytoplasm"/>
    <property type="evidence" value="ECO:0007669"/>
    <property type="project" value="TreeGrafter"/>
</dbReference>
<dbReference type="InterPro" id="IPR035647">
    <property type="entry name" value="EFG_III/V"/>
</dbReference>
<dbReference type="Pfam" id="PF09186">
    <property type="entry name" value="DUF1949"/>
    <property type="match status" value="1"/>
</dbReference>
<organism evidence="4 5">
    <name type="scientific">Lentilactobacillus diolivorans DSM 14421</name>
    <dbReference type="NCBI Taxonomy" id="1423739"/>
    <lineage>
        <taxon>Bacteria</taxon>
        <taxon>Bacillati</taxon>
        <taxon>Bacillota</taxon>
        <taxon>Bacilli</taxon>
        <taxon>Lactobacillales</taxon>
        <taxon>Lactobacillaceae</taxon>
        <taxon>Lentilactobacillus</taxon>
    </lineage>
</organism>
<dbReference type="STRING" id="1423739.FC85_GL000947"/>
<dbReference type="SUPFAM" id="SSF54980">
    <property type="entry name" value="EF-G C-terminal domain-like"/>
    <property type="match status" value="1"/>
</dbReference>
<evidence type="ECO:0008006" key="6">
    <source>
        <dbReference type="Google" id="ProtNLM"/>
    </source>
</evidence>
<comment type="caution">
    <text evidence="4">The sequence shown here is derived from an EMBL/GenBank/DDBJ whole genome shotgun (WGS) entry which is preliminary data.</text>
</comment>
<evidence type="ECO:0000259" key="3">
    <source>
        <dbReference type="Pfam" id="PF09186"/>
    </source>
</evidence>
<dbReference type="PANTHER" id="PTHR16301">
    <property type="entry name" value="IMPACT-RELATED"/>
    <property type="match status" value="1"/>
</dbReference>
<dbReference type="Proteomes" id="UP000052013">
    <property type="component" value="Unassembled WGS sequence"/>
</dbReference>
<dbReference type="Gene3D" id="3.30.70.240">
    <property type="match status" value="1"/>
</dbReference>
<evidence type="ECO:0000313" key="5">
    <source>
        <dbReference type="Proteomes" id="UP000052013"/>
    </source>
</evidence>
<dbReference type="PROSITE" id="PS00910">
    <property type="entry name" value="UPF0029"/>
    <property type="match status" value="1"/>
</dbReference>
<dbReference type="Pfam" id="PF01205">
    <property type="entry name" value="Impact_N"/>
    <property type="match status" value="1"/>
</dbReference>
<protein>
    <recommendedName>
        <fullName evidence="6">YigZ family protein</fullName>
    </recommendedName>
</protein>
<dbReference type="AlphaFoldDB" id="A0A0R1SDZ8"/>
<accession>A0A0R1SDZ8</accession>
<dbReference type="Gene3D" id="3.30.230.30">
    <property type="entry name" value="Impact, N-terminal domain"/>
    <property type="match status" value="1"/>
</dbReference>
<dbReference type="InterPro" id="IPR020569">
    <property type="entry name" value="UPF0029_Impact_CS"/>
</dbReference>
<comment type="similarity">
    <text evidence="1">Belongs to the IMPACT family.</text>
</comment>
<dbReference type="InterPro" id="IPR001498">
    <property type="entry name" value="Impact_N"/>
</dbReference>
<gene>
    <name evidence="4" type="ORF">FC85_GL000947</name>
</gene>
<dbReference type="InterPro" id="IPR036956">
    <property type="entry name" value="Impact_N_sf"/>
</dbReference>
<dbReference type="InterPro" id="IPR020568">
    <property type="entry name" value="Ribosomal_Su5_D2-typ_SF"/>
</dbReference>
<name>A0A0R1SDZ8_9LACO</name>